<accession>B3S903</accession>
<dbReference type="PhylomeDB" id="B3S903"/>
<evidence type="ECO:0000256" key="3">
    <source>
        <dbReference type="ARBA" id="ARBA00018690"/>
    </source>
</evidence>
<keyword evidence="6 9" id="KW-0175">Coiled coil</keyword>
<name>B3S903_TRIAD</name>
<dbReference type="GeneID" id="6757947"/>
<dbReference type="InParanoid" id="B3S903"/>
<dbReference type="AlphaFoldDB" id="B3S903"/>
<dbReference type="InterPro" id="IPR036277">
    <property type="entry name" value="SMC_hinge_sf"/>
</dbReference>
<dbReference type="InterPro" id="IPR003395">
    <property type="entry name" value="RecF/RecN/SMC_N"/>
</dbReference>
<evidence type="ECO:0000256" key="8">
    <source>
        <dbReference type="ARBA" id="ARBA00023306"/>
    </source>
</evidence>
<evidence type="ECO:0000256" key="7">
    <source>
        <dbReference type="ARBA" id="ARBA00023242"/>
    </source>
</evidence>
<dbReference type="GO" id="GO:0030892">
    <property type="term" value="C:mitotic cohesin complex"/>
    <property type="evidence" value="ECO:0000318"/>
    <property type="project" value="GO_Central"/>
</dbReference>
<sequence>MYIKQVIIQGFRSYRDQTIIEPFSSKNNVIAIQFVLSDEFSHLRPEQRQQLLHEGTGPRVVSAFVEIVFDNSDGRIPIENDEVRIRRVIGAKKDQYYLEKKNVTKTDVMNLLESAGFSRSNPYYIVKQGKINELAIAPDSQRLKLLREVAGTRVYDERREESKIILQETEGKREKINELLQDIEQRLHTLEEETKELKEFQELDRTKRSLEYTIYDKGLREAQSKIKHLEVKHQEFADTANTQKASMAKLANKIEEYEAEVQSTTQKKEILVNEQQDLYEERQELIKKRTNLELDVSDLTDSVQNDRSVQESSKSELQQLQLTITNTETELNKLVPTYESHRENEQKLTSRLRMCEQLLSQIYAKQGRGTAYKSKEERDAWISREMKQLQKSLTDKKSEMAAALDIVQKAQNSLAGIEAEVEGCINVRLFHVIVDTDRTAAQILNHFNHMKLPGEISFMPLNKLISKDIQYPDSTDAVPIIHRLECEDKFKPALKQVFDKTLLCRNIEYASKIAKENDLDCVTLEGDQISRRGALTGGYHDERISRLTLQHKIWQLQDDLDKQTYERQRLDIRANQTKRESYYQDIKSKKDKVKVLETDIQEISTNLRSLQSEIGTDLASQLSDNDRQEAEKLNNEVQELKRRLIDAVRNRTSLESKKNELDYLLHSNLIRRQRELQQQMEEITIEDHEMQLDHVEKELSRVKQNIAKASKRLEELSSLIETNTKHLEDTANELDDLKKSDRIEKERFEGISKKAEKWTNKSISLQRDVEEYSQKISALGVLPADAFDKYQEVPMKILWKKLSECNDGLKKYEHVNKKALDQYVNFSQEKEKLMKRKDELDKGHEAIIELMEVLELRKHETIQFTFKQVSHYFSEVFKELVPNGKANLLIRRNIGTDSESQSQSQTSSGSQSIEHFTGVGIEVSFTGLAAETCEMQQLSGGQKSLVALAMIFAIQKCDPAPFYLFDEIDQALDSQHRTAVANMLRKLAEKAQFITTTFRPELVQSADKFYGVRFRNKVSHIDAISKEEALQFIVGDDD</sequence>
<keyword evidence="7" id="KW-0539">Nucleus</keyword>
<dbReference type="EMBL" id="DS985257">
    <property type="protein sequence ID" value="EDV20861.1"/>
    <property type="molecule type" value="Genomic_DNA"/>
</dbReference>
<dbReference type="KEGG" id="tad:TRIADDRAFT_64300"/>
<reference evidence="11 12" key="1">
    <citation type="journal article" date="2008" name="Nature">
        <title>The Trichoplax genome and the nature of placozoans.</title>
        <authorList>
            <person name="Srivastava M."/>
            <person name="Begovic E."/>
            <person name="Chapman J."/>
            <person name="Putnam N.H."/>
            <person name="Hellsten U."/>
            <person name="Kawashima T."/>
            <person name="Kuo A."/>
            <person name="Mitros T."/>
            <person name="Salamov A."/>
            <person name="Carpenter M.L."/>
            <person name="Signorovitch A.Y."/>
            <person name="Moreno M.A."/>
            <person name="Kamm K."/>
            <person name="Grimwood J."/>
            <person name="Schmutz J."/>
            <person name="Shapiro H."/>
            <person name="Grigoriev I.V."/>
            <person name="Buss L.W."/>
            <person name="Schierwater B."/>
            <person name="Dellaporta S.L."/>
            <person name="Rokhsar D.S."/>
        </authorList>
    </citation>
    <scope>NUCLEOTIDE SEQUENCE [LARGE SCALE GENOMIC DNA]</scope>
    <source>
        <strain evidence="11 12">Grell-BS-1999</strain>
    </source>
</reference>
<protein>
    <recommendedName>
        <fullName evidence="3">Structural maintenance of chromosomes protein 3</fullName>
    </recommendedName>
</protein>
<feature type="coiled-coil region" evidence="9">
    <location>
        <begin position="166"/>
        <end position="330"/>
    </location>
</feature>
<evidence type="ECO:0000256" key="6">
    <source>
        <dbReference type="ARBA" id="ARBA00023054"/>
    </source>
</evidence>
<organism evidence="11 12">
    <name type="scientific">Trichoplax adhaerens</name>
    <name type="common">Trichoplax reptans</name>
    <dbReference type="NCBI Taxonomy" id="10228"/>
    <lineage>
        <taxon>Eukaryota</taxon>
        <taxon>Metazoa</taxon>
        <taxon>Placozoa</taxon>
        <taxon>Uniplacotomia</taxon>
        <taxon>Trichoplacea</taxon>
        <taxon>Trichoplacidae</taxon>
        <taxon>Trichoplax</taxon>
    </lineage>
</organism>
<dbReference type="Proteomes" id="UP000009022">
    <property type="component" value="Unassembled WGS sequence"/>
</dbReference>
<comment type="similarity">
    <text evidence="2">Belongs to the SMC family. SMC3 subfamily.</text>
</comment>
<gene>
    <name evidence="11" type="ORF">TRIADDRAFT_64300</name>
</gene>
<dbReference type="GO" id="GO:0005524">
    <property type="term" value="F:ATP binding"/>
    <property type="evidence" value="ECO:0007669"/>
    <property type="project" value="InterPro"/>
</dbReference>
<dbReference type="InterPro" id="IPR010935">
    <property type="entry name" value="SMC_hinge"/>
</dbReference>
<feature type="coiled-coil region" evidence="9">
    <location>
        <begin position="586"/>
        <end position="719"/>
    </location>
</feature>
<dbReference type="SUPFAM" id="SSF75553">
    <property type="entry name" value="Smc hinge domain"/>
    <property type="match status" value="1"/>
</dbReference>
<dbReference type="Gene3D" id="1.20.1060.20">
    <property type="match status" value="1"/>
</dbReference>
<dbReference type="RefSeq" id="XP_002116802.1">
    <property type="nucleotide sequence ID" value="XM_002116766.1"/>
</dbReference>
<dbReference type="InterPro" id="IPR027417">
    <property type="entry name" value="P-loop_NTPase"/>
</dbReference>
<evidence type="ECO:0000256" key="5">
    <source>
        <dbReference type="ARBA" id="ARBA00022776"/>
    </source>
</evidence>
<dbReference type="FunFam" id="3.40.50.300:FF:000424">
    <property type="entry name" value="Structural maintenance of chromosomes 3"/>
    <property type="match status" value="1"/>
</dbReference>
<dbReference type="InterPro" id="IPR041741">
    <property type="entry name" value="SMC3_ABC_euk"/>
</dbReference>
<dbReference type="Pfam" id="PF06470">
    <property type="entry name" value="SMC_hinge"/>
    <property type="match status" value="1"/>
</dbReference>
<keyword evidence="12" id="KW-1185">Reference proteome</keyword>
<dbReference type="CTD" id="6757947"/>
<keyword evidence="5" id="KW-0498">Mitosis</keyword>
<dbReference type="GO" id="GO:0051301">
    <property type="term" value="P:cell division"/>
    <property type="evidence" value="ECO:0007669"/>
    <property type="project" value="UniProtKB-KW"/>
</dbReference>
<dbReference type="HOGENOM" id="CLU_001042_5_0_1"/>
<evidence type="ECO:0000256" key="4">
    <source>
        <dbReference type="ARBA" id="ARBA00022618"/>
    </source>
</evidence>
<dbReference type="GO" id="GO:0016887">
    <property type="term" value="F:ATP hydrolysis activity"/>
    <property type="evidence" value="ECO:0007669"/>
    <property type="project" value="InterPro"/>
</dbReference>
<proteinExistence type="inferred from homology"/>
<dbReference type="FunCoup" id="B3S903">
    <property type="interactions" value="2396"/>
</dbReference>
<dbReference type="Pfam" id="PF02463">
    <property type="entry name" value="SMC_N"/>
    <property type="match status" value="1"/>
</dbReference>
<feature type="domain" description="SMC hinge" evidence="10">
    <location>
        <begin position="412"/>
        <end position="514"/>
    </location>
</feature>
<dbReference type="STRING" id="10228.B3S903"/>
<evidence type="ECO:0000256" key="1">
    <source>
        <dbReference type="ARBA" id="ARBA00004123"/>
    </source>
</evidence>
<evidence type="ECO:0000313" key="11">
    <source>
        <dbReference type="EMBL" id="EDV20861.1"/>
    </source>
</evidence>
<dbReference type="FunFam" id="3.40.50.300:FF:000370">
    <property type="entry name" value="Structural maintenance of chromosomes 3"/>
    <property type="match status" value="1"/>
</dbReference>
<dbReference type="SMART" id="SM00968">
    <property type="entry name" value="SMC_hinge"/>
    <property type="match status" value="1"/>
</dbReference>
<dbReference type="eggNOG" id="KOG0964">
    <property type="taxonomic scope" value="Eukaryota"/>
</dbReference>
<evidence type="ECO:0000256" key="2">
    <source>
        <dbReference type="ARBA" id="ARBA00005917"/>
    </source>
</evidence>
<dbReference type="GO" id="GO:0003690">
    <property type="term" value="F:double-stranded DNA binding"/>
    <property type="evidence" value="ECO:0000318"/>
    <property type="project" value="GO_Central"/>
</dbReference>
<keyword evidence="8" id="KW-0131">Cell cycle</keyword>
<dbReference type="PIRSF" id="PIRSF005719">
    <property type="entry name" value="SMC"/>
    <property type="match status" value="1"/>
</dbReference>
<dbReference type="InterPro" id="IPR024704">
    <property type="entry name" value="SMC"/>
</dbReference>
<dbReference type="SUPFAM" id="SSF52540">
    <property type="entry name" value="P-loop containing nucleoside triphosphate hydrolases"/>
    <property type="match status" value="2"/>
</dbReference>
<evidence type="ECO:0000256" key="9">
    <source>
        <dbReference type="SAM" id="Coils"/>
    </source>
</evidence>
<keyword evidence="4" id="KW-0132">Cell division</keyword>
<dbReference type="Gene3D" id="3.30.70.1620">
    <property type="match status" value="1"/>
</dbReference>
<dbReference type="GO" id="GO:0005634">
    <property type="term" value="C:nucleus"/>
    <property type="evidence" value="ECO:0007669"/>
    <property type="project" value="UniProtKB-SubCell"/>
</dbReference>
<dbReference type="GO" id="GO:0007064">
    <property type="term" value="P:mitotic sister chromatid cohesion"/>
    <property type="evidence" value="ECO:0000318"/>
    <property type="project" value="GO_Central"/>
</dbReference>
<comment type="subcellular location">
    <subcellularLocation>
        <location evidence="1">Nucleus</location>
    </subcellularLocation>
</comment>
<dbReference type="Gene3D" id="3.40.50.300">
    <property type="entry name" value="P-loop containing nucleotide triphosphate hydrolases"/>
    <property type="match status" value="2"/>
</dbReference>
<evidence type="ECO:0000259" key="10">
    <source>
        <dbReference type="SMART" id="SM00968"/>
    </source>
</evidence>
<dbReference type="OrthoDB" id="431497at2759"/>
<evidence type="ECO:0000313" key="12">
    <source>
        <dbReference type="Proteomes" id="UP000009022"/>
    </source>
</evidence>
<dbReference type="CDD" id="cd03272">
    <property type="entry name" value="ABC_SMC3_euk"/>
    <property type="match status" value="1"/>
</dbReference>
<dbReference type="OMA" id="KQVFLHE"/>
<dbReference type="PANTHER" id="PTHR43977">
    <property type="entry name" value="STRUCTURAL MAINTENANCE OF CHROMOSOMES PROTEIN 3"/>
    <property type="match status" value="1"/>
</dbReference>